<name>A0A495IKB5_9MICO</name>
<accession>A0A495IKB5</accession>
<comment type="subunit">
    <text evidence="2 5">Homopentamer.</text>
</comment>
<dbReference type="EMBL" id="RBKS01000001">
    <property type="protein sequence ID" value="RKR75576.1"/>
    <property type="molecule type" value="Genomic_DNA"/>
</dbReference>
<comment type="subcellular location">
    <subcellularLocation>
        <location evidence="5">Secreted</location>
    </subcellularLocation>
    <subcellularLocation>
        <location evidence="5">Bacterial flagellum</location>
    </subcellularLocation>
</comment>
<dbReference type="OrthoDB" id="5241527at2"/>
<dbReference type="GO" id="GO:0005576">
    <property type="term" value="C:extracellular region"/>
    <property type="evidence" value="ECO:0007669"/>
    <property type="project" value="UniProtKB-SubCell"/>
</dbReference>
<dbReference type="Proteomes" id="UP000280008">
    <property type="component" value="Unassembled WGS sequence"/>
</dbReference>
<keyword evidence="3" id="KW-0175">Coiled coil</keyword>
<evidence type="ECO:0000256" key="2">
    <source>
        <dbReference type="ARBA" id="ARBA00011255"/>
    </source>
</evidence>
<protein>
    <recommendedName>
        <fullName evidence="5">Flagellar hook-associated protein 2</fullName>
        <shortName evidence="5">HAP2</shortName>
    </recommendedName>
    <alternativeName>
        <fullName evidence="5">Flagellar cap protein</fullName>
    </alternativeName>
</protein>
<evidence type="ECO:0000256" key="3">
    <source>
        <dbReference type="ARBA" id="ARBA00023054"/>
    </source>
</evidence>
<dbReference type="Pfam" id="PF07195">
    <property type="entry name" value="FliD_C"/>
    <property type="match status" value="1"/>
</dbReference>
<organism evidence="8 9">
    <name type="scientific">Frondihabitans australicus</name>
    <dbReference type="NCBI Taxonomy" id="386892"/>
    <lineage>
        <taxon>Bacteria</taxon>
        <taxon>Bacillati</taxon>
        <taxon>Actinomycetota</taxon>
        <taxon>Actinomycetes</taxon>
        <taxon>Micrococcales</taxon>
        <taxon>Microbacteriaceae</taxon>
        <taxon>Frondihabitans</taxon>
    </lineage>
</organism>
<dbReference type="RefSeq" id="WP_121370355.1">
    <property type="nucleotide sequence ID" value="NZ_RBKS01000001.1"/>
</dbReference>
<reference evidence="8 9" key="1">
    <citation type="submission" date="2018-10" db="EMBL/GenBank/DDBJ databases">
        <title>Sequencing the genomes of 1000 actinobacteria strains.</title>
        <authorList>
            <person name="Klenk H.-P."/>
        </authorList>
    </citation>
    <scope>NUCLEOTIDE SEQUENCE [LARGE SCALE GENOMIC DNA]</scope>
    <source>
        <strain evidence="8 9">DSM 17894</strain>
    </source>
</reference>
<dbReference type="AlphaFoldDB" id="A0A495IKB5"/>
<evidence type="ECO:0000256" key="1">
    <source>
        <dbReference type="ARBA" id="ARBA00009764"/>
    </source>
</evidence>
<dbReference type="InterPro" id="IPR003481">
    <property type="entry name" value="FliD_N"/>
</dbReference>
<keyword evidence="8" id="KW-0282">Flagellum</keyword>
<dbReference type="GO" id="GO:0007155">
    <property type="term" value="P:cell adhesion"/>
    <property type="evidence" value="ECO:0007669"/>
    <property type="project" value="InterPro"/>
</dbReference>
<evidence type="ECO:0000313" key="9">
    <source>
        <dbReference type="Proteomes" id="UP000280008"/>
    </source>
</evidence>
<evidence type="ECO:0000256" key="4">
    <source>
        <dbReference type="ARBA" id="ARBA00023143"/>
    </source>
</evidence>
<feature type="domain" description="Flagellar hook-associated protein 2 C-terminal" evidence="7">
    <location>
        <begin position="227"/>
        <end position="453"/>
    </location>
</feature>
<dbReference type="Pfam" id="PF02465">
    <property type="entry name" value="FliD_N"/>
    <property type="match status" value="1"/>
</dbReference>
<keyword evidence="8" id="KW-0969">Cilium</keyword>
<comment type="caution">
    <text evidence="8">The sequence shown here is derived from an EMBL/GenBank/DDBJ whole genome shotgun (WGS) entry which is preliminary data.</text>
</comment>
<keyword evidence="5" id="KW-0964">Secreted</keyword>
<feature type="domain" description="Flagellar hook-associated protein 2 N-terminal" evidence="6">
    <location>
        <begin position="14"/>
        <end position="108"/>
    </location>
</feature>
<dbReference type="GO" id="GO:0009424">
    <property type="term" value="C:bacterial-type flagellum hook"/>
    <property type="evidence" value="ECO:0007669"/>
    <property type="project" value="UniProtKB-UniRule"/>
</dbReference>
<evidence type="ECO:0000313" key="8">
    <source>
        <dbReference type="EMBL" id="RKR75576.1"/>
    </source>
</evidence>
<dbReference type="InterPro" id="IPR010809">
    <property type="entry name" value="FliD_C"/>
</dbReference>
<proteinExistence type="inferred from homology"/>
<keyword evidence="9" id="KW-1185">Reference proteome</keyword>
<evidence type="ECO:0000259" key="7">
    <source>
        <dbReference type="Pfam" id="PF07195"/>
    </source>
</evidence>
<dbReference type="PANTHER" id="PTHR30288">
    <property type="entry name" value="FLAGELLAR CAP/ASSEMBLY PROTEIN FLID"/>
    <property type="match status" value="1"/>
</dbReference>
<comment type="similarity">
    <text evidence="1 5">Belongs to the FliD family.</text>
</comment>
<gene>
    <name evidence="8" type="ORF">C8E83_2724</name>
</gene>
<comment type="function">
    <text evidence="5">Required for morphogenesis and for the elongation of the flagellar filament by facilitating polymerization of the flagellin monomers at the tip of growing filament. Forms a capping structure, which prevents flagellin subunits (transported through the central channel of the flagellum) from leaking out without polymerization at the distal end.</text>
</comment>
<dbReference type="GO" id="GO:0071973">
    <property type="term" value="P:bacterial-type flagellum-dependent cell motility"/>
    <property type="evidence" value="ECO:0007669"/>
    <property type="project" value="TreeGrafter"/>
</dbReference>
<dbReference type="PANTHER" id="PTHR30288:SF0">
    <property type="entry name" value="FLAGELLAR HOOK-ASSOCIATED PROTEIN 2"/>
    <property type="match status" value="1"/>
</dbReference>
<sequence>MASVSGLGVDGLVSGLDTTSLINSLMTAEAEPQTQLKTQVTNTQTTITALQGLNTQIASLTTLATTSKSSTSLSLFTTTSSSANATATAGTNATAGTFDVVVNQVAQAKVGVSAAMSTWPASGSGSTTPAVTIVKADGTKVDVTPSSNSIDAIVTAINASSTAGVKALKVAAGTDSSGTAQYRIQLQSTTTGAQSDFQIYSGTSSDVDAGTATNILTATGAAVIKPAQDAQVTLYAGTAAEQKISSSTNTFSDLLPGVNLTVNKASTDSITVGVAQDTAGATAVASGLVSALNGVFALISTKSAVVNSTDSSGNKVVSGGPFTGDSTVRGANDALVSAASMPINGHSPSEIGISINKDGTLDFDQDKFQTALASDPAGTQSMLSALASRVADAGTQISDKYSGQLTGVITGQQSMVDTMNDQISQWDIRLAARRTALEAQYSNLEVQLSQLNSQSSSLTSGLASVPAVYTGA</sequence>
<dbReference type="InterPro" id="IPR040026">
    <property type="entry name" value="FliD"/>
</dbReference>
<evidence type="ECO:0000256" key="5">
    <source>
        <dbReference type="RuleBase" id="RU362066"/>
    </source>
</evidence>
<keyword evidence="4 5" id="KW-0975">Bacterial flagellum</keyword>
<dbReference type="GO" id="GO:0009421">
    <property type="term" value="C:bacterial-type flagellum filament cap"/>
    <property type="evidence" value="ECO:0007669"/>
    <property type="project" value="InterPro"/>
</dbReference>
<keyword evidence="8" id="KW-0966">Cell projection</keyword>
<evidence type="ECO:0000259" key="6">
    <source>
        <dbReference type="Pfam" id="PF02465"/>
    </source>
</evidence>